<dbReference type="Proteomes" id="UP000008392">
    <property type="component" value="Chromosome"/>
</dbReference>
<keyword evidence="3" id="KW-1185">Reference proteome</keyword>
<dbReference type="HOGENOM" id="CLU_037315_0_1_4"/>
<evidence type="ECO:0000259" key="1">
    <source>
        <dbReference type="Pfam" id="PF13649"/>
    </source>
</evidence>
<dbReference type="STRING" id="1005048.CFU_1786"/>
<feature type="domain" description="Methyltransferase" evidence="1">
    <location>
        <begin position="60"/>
        <end position="156"/>
    </location>
</feature>
<dbReference type="SUPFAM" id="SSF53335">
    <property type="entry name" value="S-adenosyl-L-methionine-dependent methyltransferases"/>
    <property type="match status" value="1"/>
</dbReference>
<dbReference type="PANTHER" id="PTHR43464">
    <property type="entry name" value="METHYLTRANSFERASE"/>
    <property type="match status" value="1"/>
</dbReference>
<dbReference type="Gene3D" id="3.40.50.150">
    <property type="entry name" value="Vaccinia Virus protein VP39"/>
    <property type="match status" value="1"/>
</dbReference>
<dbReference type="KEGG" id="cfu:CFU_1786"/>
<name>G0AGK5_COLFT</name>
<reference evidence="2 3" key="2">
    <citation type="journal article" date="2006" name="J. Microbiol. Methods">
        <title>Genomic flank-sequencing of plasposon insertion sites for rapid identification of functional genes.</title>
        <authorList>
            <person name="Leveau J.H."/>
            <person name="Gerards S."/>
            <person name="Fritsche K."/>
            <person name="Zondag G."/>
            <person name="van Veen J.A."/>
        </authorList>
    </citation>
    <scope>NUCLEOTIDE SEQUENCE [LARGE SCALE GENOMIC DNA]</scope>
    <source>
        <strain evidence="2 3">Ter331</strain>
    </source>
</reference>
<dbReference type="Pfam" id="PF13649">
    <property type="entry name" value="Methyltransf_25"/>
    <property type="match status" value="1"/>
</dbReference>
<reference evidence="2 3" key="1">
    <citation type="journal article" date="2004" name="Environ. Microbiol.">
        <title>Phylogeny-function analysis of (meta)genomic libraries: screening for expression of ribosomal RNA genes by large-insert library fluorescent in situ hybridization (LIL-FISH).</title>
        <authorList>
            <person name="Leveau J.H."/>
            <person name="Gerards S."/>
            <person name="de Boer W."/>
            <person name="van Veen J.A."/>
        </authorList>
    </citation>
    <scope>NUCLEOTIDE SEQUENCE [LARGE SCALE GENOMIC DNA]</scope>
    <source>
        <strain evidence="2 3">Ter331</strain>
    </source>
</reference>
<keyword evidence="2" id="KW-0489">Methyltransferase</keyword>
<evidence type="ECO:0000313" key="2">
    <source>
        <dbReference type="EMBL" id="AEK61618.1"/>
    </source>
</evidence>
<dbReference type="PANTHER" id="PTHR43464:SF3">
    <property type="entry name" value="SAM-DEPENDENT METHYLTRANSFERASE"/>
    <property type="match status" value="1"/>
</dbReference>
<dbReference type="AlphaFoldDB" id="G0AGK5"/>
<dbReference type="EMBL" id="CP002745">
    <property type="protein sequence ID" value="AEK61618.1"/>
    <property type="molecule type" value="Genomic_DNA"/>
</dbReference>
<evidence type="ECO:0000313" key="3">
    <source>
        <dbReference type="Proteomes" id="UP000008392"/>
    </source>
</evidence>
<reference evidence="2 3" key="4">
    <citation type="journal article" date="2010" name="Environ. Microbiol.">
        <title>The bacterial genus Collimonas: mycophagy, weathering and other adaptive solutions to life in oligotrophic soil environments.</title>
        <authorList>
            <person name="Leveau J.H."/>
            <person name="Uroz S."/>
            <person name="de Boer W."/>
        </authorList>
    </citation>
    <scope>NUCLEOTIDE SEQUENCE [LARGE SCALE GENOMIC DNA]</scope>
    <source>
        <strain evidence="2 3">Ter331</strain>
    </source>
</reference>
<organism evidence="2 3">
    <name type="scientific">Collimonas fungivorans (strain Ter331)</name>
    <dbReference type="NCBI Taxonomy" id="1005048"/>
    <lineage>
        <taxon>Bacteria</taxon>
        <taxon>Pseudomonadati</taxon>
        <taxon>Pseudomonadota</taxon>
        <taxon>Betaproteobacteria</taxon>
        <taxon>Burkholderiales</taxon>
        <taxon>Oxalobacteraceae</taxon>
        <taxon>Collimonas</taxon>
    </lineage>
</organism>
<dbReference type="eggNOG" id="COG0500">
    <property type="taxonomic scope" value="Bacteria"/>
</dbReference>
<reference evidence="2 3" key="5">
    <citation type="journal article" date="2011" name="ISME J.">
        <title>Dual transcriptional profiling of a bacterial/fungal confrontation: Collimonas fungivorans versus Aspergillus niger.</title>
        <authorList>
            <person name="Mela F."/>
            <person name="Fritsche K."/>
            <person name="de Boer W."/>
            <person name="van Veen J.A."/>
            <person name="de Graaff L.H."/>
            <person name="van den Berg M."/>
            <person name="Leveau J.H."/>
        </authorList>
    </citation>
    <scope>NUCLEOTIDE SEQUENCE [LARGE SCALE GENOMIC DNA]</scope>
    <source>
        <strain evidence="2 3">Ter331</strain>
    </source>
</reference>
<dbReference type="GO" id="GO:0032259">
    <property type="term" value="P:methylation"/>
    <property type="evidence" value="ECO:0007669"/>
    <property type="project" value="UniProtKB-KW"/>
</dbReference>
<sequence>MKKTSTTLKERAAMATSVSAQNPFKYTTIAHSGHHYCSPLSAGIAATLLAALQLQAGSLVLDAGCGKAGLLRDLLASQPVCGVGVDINPAFLAEAANAWDASNPGDGRLTLIASQLEQHPLPAGGYDAILCVGSTHALGGFEPSLALCRQWLKPGGVLLVGEGYWKRPPSNEYLLTLGATEDELSSHAENIARALAQGFKLRLAMASSDEEWDRYEHMYCQAVMQYAASHPHDPDTVAFGERARRWYQNYLAFGRSTLGFGHYLLEKPRISRA</sequence>
<keyword evidence="2" id="KW-0808">Transferase</keyword>
<dbReference type="InterPro" id="IPR041698">
    <property type="entry name" value="Methyltransf_25"/>
</dbReference>
<gene>
    <name evidence="2" type="primary">yjhP</name>
    <name evidence="2" type="ordered locus">CFU_1786</name>
</gene>
<reference evidence="2 3" key="3">
    <citation type="journal article" date="2008" name="FEMS Microbiol. Ecol.">
        <title>Identification and characterization of genes underlying chitinolysis in Collimonas fungivorans Ter331.</title>
        <authorList>
            <person name="Fritsche K."/>
            <person name="de Boer W."/>
            <person name="Gerards S."/>
            <person name="van den Berg M."/>
            <person name="van Veen J.A."/>
            <person name="Leveau J.H."/>
        </authorList>
    </citation>
    <scope>NUCLEOTIDE SEQUENCE [LARGE SCALE GENOMIC DNA]</scope>
    <source>
        <strain evidence="2 3">Ter331</strain>
    </source>
</reference>
<proteinExistence type="predicted"/>
<dbReference type="InterPro" id="IPR029063">
    <property type="entry name" value="SAM-dependent_MTases_sf"/>
</dbReference>
<protein>
    <submittedName>
        <fullName evidence="2">Methyltransferase type 12</fullName>
    </submittedName>
</protein>
<reference evidence="3" key="6">
    <citation type="submission" date="2011-05" db="EMBL/GenBank/DDBJ databases">
        <title>Complete sequence of Collimonas fungivorans Ter331.</title>
        <authorList>
            <person name="Leveau J.H."/>
        </authorList>
    </citation>
    <scope>NUCLEOTIDE SEQUENCE [LARGE SCALE GENOMIC DNA]</scope>
    <source>
        <strain evidence="3">Ter331</strain>
    </source>
</reference>
<dbReference type="GO" id="GO:0008168">
    <property type="term" value="F:methyltransferase activity"/>
    <property type="evidence" value="ECO:0007669"/>
    <property type="project" value="UniProtKB-KW"/>
</dbReference>
<accession>G0AGK5</accession>
<dbReference type="CDD" id="cd02440">
    <property type="entry name" value="AdoMet_MTases"/>
    <property type="match status" value="1"/>
</dbReference>